<dbReference type="FunFam" id="3.30.420.10:FF:000045">
    <property type="entry name" value="3'-5' exonuclease DinG"/>
    <property type="match status" value="1"/>
</dbReference>
<reference evidence="4" key="2">
    <citation type="submission" date="2020-09" db="EMBL/GenBank/DDBJ databases">
        <authorList>
            <person name="Sun Q."/>
            <person name="Ohkuma M."/>
        </authorList>
    </citation>
    <scope>NUCLEOTIDE SEQUENCE</scope>
    <source>
        <strain evidence="4">JCM 3090</strain>
    </source>
</reference>
<dbReference type="InterPro" id="IPR050066">
    <property type="entry name" value="UvrABC_protein_C"/>
</dbReference>
<dbReference type="GO" id="GO:0004527">
    <property type="term" value="F:exonuclease activity"/>
    <property type="evidence" value="ECO:0007669"/>
    <property type="project" value="UniProtKB-KW"/>
</dbReference>
<organism evidence="4 5">
    <name type="scientific">Pilimelia anulata</name>
    <dbReference type="NCBI Taxonomy" id="53371"/>
    <lineage>
        <taxon>Bacteria</taxon>
        <taxon>Bacillati</taxon>
        <taxon>Actinomycetota</taxon>
        <taxon>Actinomycetes</taxon>
        <taxon>Micromonosporales</taxon>
        <taxon>Micromonosporaceae</taxon>
        <taxon>Pilimelia</taxon>
    </lineage>
</organism>
<dbReference type="SUPFAM" id="SSF53098">
    <property type="entry name" value="Ribonuclease H-like"/>
    <property type="match status" value="1"/>
</dbReference>
<reference evidence="4" key="1">
    <citation type="journal article" date="2014" name="Int. J. Syst. Evol. Microbiol.">
        <title>Complete genome sequence of Corynebacterium casei LMG S-19264T (=DSM 44701T), isolated from a smear-ripened cheese.</title>
        <authorList>
            <consortium name="US DOE Joint Genome Institute (JGI-PGF)"/>
            <person name="Walter F."/>
            <person name="Albersmeier A."/>
            <person name="Kalinowski J."/>
            <person name="Ruckert C."/>
        </authorList>
    </citation>
    <scope>NUCLEOTIDE SEQUENCE</scope>
    <source>
        <strain evidence="4">JCM 3090</strain>
    </source>
</reference>
<gene>
    <name evidence="4" type="primary">dnaQ</name>
    <name evidence="4" type="ORF">GCM10010123_13390</name>
</gene>
<dbReference type="InterPro" id="IPR036397">
    <property type="entry name" value="RNaseH_sf"/>
</dbReference>
<name>A0A8J3B846_9ACTN</name>
<dbReference type="RefSeq" id="WP_189169146.1">
    <property type="nucleotide sequence ID" value="NZ_BMQB01000002.1"/>
</dbReference>
<evidence type="ECO:0000313" key="5">
    <source>
        <dbReference type="Proteomes" id="UP000649739"/>
    </source>
</evidence>
<dbReference type="GO" id="GO:0006289">
    <property type="term" value="P:nucleotide-excision repair"/>
    <property type="evidence" value="ECO:0007669"/>
    <property type="project" value="InterPro"/>
</dbReference>
<dbReference type="PANTHER" id="PTHR30562:SF1">
    <property type="entry name" value="UVRABC SYSTEM PROTEIN C"/>
    <property type="match status" value="1"/>
</dbReference>
<accession>A0A8J3B846</accession>
<dbReference type="SMART" id="SM00465">
    <property type="entry name" value="GIYc"/>
    <property type="match status" value="1"/>
</dbReference>
<dbReference type="CDD" id="cd06127">
    <property type="entry name" value="DEDDh"/>
    <property type="match status" value="1"/>
</dbReference>
<dbReference type="NCBIfam" id="NF005905">
    <property type="entry name" value="PRK07883.1-3"/>
    <property type="match status" value="1"/>
</dbReference>
<dbReference type="InterPro" id="IPR012337">
    <property type="entry name" value="RNaseH-like_sf"/>
</dbReference>
<dbReference type="Gene3D" id="3.30.420.10">
    <property type="entry name" value="Ribonuclease H-like superfamily/Ribonuclease H"/>
    <property type="match status" value="1"/>
</dbReference>
<dbReference type="EMBL" id="BMQB01000002">
    <property type="protein sequence ID" value="GGJ85060.1"/>
    <property type="molecule type" value="Genomic_DNA"/>
</dbReference>
<evidence type="ECO:0000256" key="2">
    <source>
        <dbReference type="SAM" id="MobiDB-lite"/>
    </source>
</evidence>
<dbReference type="InterPro" id="IPR047296">
    <property type="entry name" value="GIY-YIG_UvrC_Cho"/>
</dbReference>
<feature type="compositionally biased region" description="Pro residues" evidence="2">
    <location>
        <begin position="9"/>
        <end position="26"/>
    </location>
</feature>
<evidence type="ECO:0000259" key="3">
    <source>
        <dbReference type="PROSITE" id="PS50164"/>
    </source>
</evidence>
<dbReference type="CDD" id="cd10434">
    <property type="entry name" value="GIY-YIG_UvrC_Cho"/>
    <property type="match status" value="1"/>
</dbReference>
<dbReference type="NCBIfam" id="TIGR00573">
    <property type="entry name" value="dnaq"/>
    <property type="match status" value="1"/>
</dbReference>
<dbReference type="InterPro" id="IPR000305">
    <property type="entry name" value="GIY-YIG_endonuc"/>
</dbReference>
<dbReference type="GO" id="GO:0003677">
    <property type="term" value="F:DNA binding"/>
    <property type="evidence" value="ECO:0007669"/>
    <property type="project" value="InterPro"/>
</dbReference>
<protein>
    <submittedName>
        <fullName evidence="4">DNA polymerase III subunit epsilon</fullName>
    </submittedName>
</protein>
<dbReference type="PANTHER" id="PTHR30562">
    <property type="entry name" value="UVRC/OXIDOREDUCTASE"/>
    <property type="match status" value="1"/>
</dbReference>
<dbReference type="InterPro" id="IPR035901">
    <property type="entry name" value="GIY-YIG_endonuc_sf"/>
</dbReference>
<dbReference type="GO" id="GO:0009380">
    <property type="term" value="C:excinuclease repair complex"/>
    <property type="evidence" value="ECO:0007669"/>
    <property type="project" value="TreeGrafter"/>
</dbReference>
<dbReference type="PROSITE" id="PS50164">
    <property type="entry name" value="GIY_YIG"/>
    <property type="match status" value="1"/>
</dbReference>
<comment type="caution">
    <text evidence="4">The sequence shown here is derived from an EMBL/GenBank/DDBJ whole genome shotgun (WGS) entry which is preliminary data.</text>
</comment>
<dbReference type="GO" id="GO:0003887">
    <property type="term" value="F:DNA-directed DNA polymerase activity"/>
    <property type="evidence" value="ECO:0007669"/>
    <property type="project" value="InterPro"/>
</dbReference>
<sequence length="611" mass="65243">MPDNAHVPGPYPPSSTDPPRPDPLPGGQPRYQQPRYEQPTLGGPLADGDADPRTLPLRDATFVVLDLETTGGTAADGGVTEIGAVKIRGGQRLGTFATLVDPGLPIPPLVTVLTGITTAMVSAAPRLPAVLPGLLEFLRGAVVVAHNAPYDLGYLRAACTRHGYAWPSPPVLDTLPLSRRVFTRDEVPDRKLGTLARYLRLPHQPTHRALADAEATVDLLHALCERLGGFGVDTVGGAIAFGRAVSPVRQRQRHLADGLPRAPGVYLFRAADDRPLYVGTSRDIAGRVRTYFTAAERRPRVDEMLAAAVRVEAVVCAHALEAEVRELRLIAAHAPPYNRRSKHPQRTVWLRVTDEPYPRLSVVRQRRGTPDSCLGPFPSTRAAERVAEAVREALPLRPCAQRLSARTPSAACALAELGRCPAPCLHRVTPEQYAAAAVAPLREATVGDPGPLVEVLLARIATLSAAQRYEEAAAVRGRLSALLRATTRLQRLAAVTGIAELVAAHPAAGGGWELAVVRYGRLAAAGGSPPRVHPQPTIDLLLATAETVEPGDGPVPAATAEETERILHWLERPRTRLVRVSTPWALPARGAARFAALLAQAEVASRSADAS</sequence>
<dbReference type="InterPro" id="IPR013520">
    <property type="entry name" value="Ribonucl_H"/>
</dbReference>
<evidence type="ECO:0000256" key="1">
    <source>
        <dbReference type="ARBA" id="ARBA00022839"/>
    </source>
</evidence>
<dbReference type="InterPro" id="IPR006054">
    <property type="entry name" value="DnaQ"/>
</dbReference>
<dbReference type="GO" id="GO:0006260">
    <property type="term" value="P:DNA replication"/>
    <property type="evidence" value="ECO:0007669"/>
    <property type="project" value="InterPro"/>
</dbReference>
<dbReference type="Proteomes" id="UP000649739">
    <property type="component" value="Unassembled WGS sequence"/>
</dbReference>
<dbReference type="SUPFAM" id="SSF82771">
    <property type="entry name" value="GIY-YIG endonuclease"/>
    <property type="match status" value="1"/>
</dbReference>
<feature type="region of interest" description="Disordered" evidence="2">
    <location>
        <begin position="1"/>
        <end position="53"/>
    </location>
</feature>
<keyword evidence="1" id="KW-0269">Exonuclease</keyword>
<dbReference type="Pfam" id="PF00929">
    <property type="entry name" value="RNase_T"/>
    <property type="match status" value="1"/>
</dbReference>
<dbReference type="AlphaFoldDB" id="A0A8J3B846"/>
<dbReference type="Gene3D" id="3.40.1440.10">
    <property type="entry name" value="GIY-YIG endonuclease"/>
    <property type="match status" value="1"/>
</dbReference>
<keyword evidence="1" id="KW-0540">Nuclease</keyword>
<keyword evidence="1" id="KW-0378">Hydrolase</keyword>
<keyword evidence="5" id="KW-1185">Reference proteome</keyword>
<dbReference type="NCBIfam" id="NF005907">
    <property type="entry name" value="PRK07883.1-5"/>
    <property type="match status" value="1"/>
</dbReference>
<feature type="domain" description="GIY-YIG" evidence="3">
    <location>
        <begin position="261"/>
        <end position="339"/>
    </location>
</feature>
<proteinExistence type="predicted"/>
<feature type="compositionally biased region" description="Low complexity" evidence="2">
    <location>
        <begin position="27"/>
        <end position="39"/>
    </location>
</feature>
<evidence type="ECO:0000313" key="4">
    <source>
        <dbReference type="EMBL" id="GGJ85060.1"/>
    </source>
</evidence>
<dbReference type="SMART" id="SM00479">
    <property type="entry name" value="EXOIII"/>
    <property type="match status" value="1"/>
</dbReference>